<evidence type="ECO:0000256" key="1">
    <source>
        <dbReference type="ARBA" id="ARBA00023157"/>
    </source>
</evidence>
<dbReference type="InterPro" id="IPR011001">
    <property type="entry name" value="Saposin-like"/>
</dbReference>
<dbReference type="EMBL" id="SRMA01026810">
    <property type="protein sequence ID" value="TRY68034.1"/>
    <property type="molecule type" value="Genomic_DNA"/>
</dbReference>
<dbReference type="EMBL" id="SRMA01026810">
    <property type="protein sequence ID" value="TRY68031.1"/>
    <property type="molecule type" value="Genomic_DNA"/>
</dbReference>
<sequence>PQISSVQLSIKKIQKREPHFSLSPEDPHEMIALRLELLFLTALLASVRARSIDTEDKGNLIKGLDDIVTGDMCQECVQIFKLLTDLASDEGFQEKQIQNPADICAHLQLCGDPKDGRTKDLLFNNTPIPETMAPLKMETSIQCSVCTYILGALGFLLPKERTQPQCNKVVAKYVQILLDMLNKTSPDFICSLIRLCDTWKNANKALELSDCDSCLTLAFLTQLHLGTNATEHQATSFLDNICQLHPSDIMPKCEVYVQLLGKYLGRFLSKQQGLLDACWSANLCISGEQGLQSWTQIQLQRPRLLLNGR</sequence>
<dbReference type="SUPFAM" id="SSF47862">
    <property type="entry name" value="Saposin"/>
    <property type="match status" value="1"/>
</dbReference>
<dbReference type="PROSITE" id="PS50015">
    <property type="entry name" value="SAP_B"/>
    <property type="match status" value="2"/>
</dbReference>
<accession>A0A553NRH9</accession>
<dbReference type="AlphaFoldDB" id="A0A553NRH9"/>
<feature type="non-terminal residue" evidence="4">
    <location>
        <position position="1"/>
    </location>
</feature>
<feature type="domain" description="Saposin B-type" evidence="3">
    <location>
        <begin position="69"/>
        <end position="200"/>
    </location>
</feature>
<reference evidence="4 5" key="1">
    <citation type="journal article" date="2019" name="Sci. Data">
        <title>Hybrid genome assembly and annotation of Danionella translucida.</title>
        <authorList>
            <person name="Kadobianskyi M."/>
            <person name="Schulze L."/>
            <person name="Schuelke M."/>
            <person name="Judkewitz B."/>
        </authorList>
    </citation>
    <scope>NUCLEOTIDE SEQUENCE [LARGE SCALE GENOMIC DNA]</scope>
    <source>
        <strain evidence="4 5">Bolton</strain>
    </source>
</reference>
<dbReference type="Gene3D" id="1.10.225.10">
    <property type="entry name" value="Saposin-like"/>
    <property type="match status" value="2"/>
</dbReference>
<dbReference type="PANTHER" id="PTHR11480">
    <property type="entry name" value="SAPOSIN-RELATED"/>
    <property type="match status" value="1"/>
</dbReference>
<dbReference type="OrthoDB" id="8889685at2759"/>
<evidence type="ECO:0000256" key="2">
    <source>
        <dbReference type="ARBA" id="ARBA00023180"/>
    </source>
</evidence>
<reference evidence="4" key="2">
    <citation type="submission" date="2019-04" db="EMBL/GenBank/DDBJ databases">
        <authorList>
            <person name="Kadobianskyi M."/>
            <person name="Schulze L."/>
            <person name="Schuelke M."/>
            <person name="Judkewitz B."/>
        </authorList>
    </citation>
    <scope>NUCLEOTIDE SEQUENCE</scope>
    <source>
        <strain evidence="4">Bolton</strain>
        <tissue evidence="4">Whole-body</tissue>
    </source>
</reference>
<keyword evidence="2" id="KW-0325">Glycoprotein</keyword>
<dbReference type="Pfam" id="PF03489">
    <property type="entry name" value="SapB_2"/>
    <property type="match status" value="1"/>
</dbReference>
<keyword evidence="5" id="KW-1185">Reference proteome</keyword>
<evidence type="ECO:0000259" key="3">
    <source>
        <dbReference type="PROSITE" id="PS50015"/>
    </source>
</evidence>
<evidence type="ECO:0000313" key="5">
    <source>
        <dbReference type="Proteomes" id="UP000316079"/>
    </source>
</evidence>
<proteinExistence type="predicted"/>
<organism evidence="4 5">
    <name type="scientific">Danionella cerebrum</name>
    <dbReference type="NCBI Taxonomy" id="2873325"/>
    <lineage>
        <taxon>Eukaryota</taxon>
        <taxon>Metazoa</taxon>
        <taxon>Chordata</taxon>
        <taxon>Craniata</taxon>
        <taxon>Vertebrata</taxon>
        <taxon>Euteleostomi</taxon>
        <taxon>Actinopterygii</taxon>
        <taxon>Neopterygii</taxon>
        <taxon>Teleostei</taxon>
        <taxon>Ostariophysi</taxon>
        <taxon>Cypriniformes</taxon>
        <taxon>Danionidae</taxon>
        <taxon>Danioninae</taxon>
        <taxon>Danionella</taxon>
    </lineage>
</organism>
<dbReference type="PANTHER" id="PTHR11480:SF99">
    <property type="entry name" value="SURFACTANT PROTEIN BB"/>
    <property type="match status" value="1"/>
</dbReference>
<dbReference type="STRING" id="623744.A0A553NRH9"/>
<dbReference type="Proteomes" id="UP000316079">
    <property type="component" value="Unassembled WGS sequence"/>
</dbReference>
<evidence type="ECO:0000313" key="4">
    <source>
        <dbReference type="EMBL" id="TRY68034.1"/>
    </source>
</evidence>
<dbReference type="InterPro" id="IPR008138">
    <property type="entry name" value="SapB_2"/>
</dbReference>
<keyword evidence="1" id="KW-1015">Disulfide bond</keyword>
<dbReference type="InterPro" id="IPR051428">
    <property type="entry name" value="Sphingo_Act-Surfact_Prot"/>
</dbReference>
<dbReference type="InterPro" id="IPR008139">
    <property type="entry name" value="SaposinB_dom"/>
</dbReference>
<feature type="domain" description="Saposin B-type" evidence="3">
    <location>
        <begin position="207"/>
        <end position="288"/>
    </location>
</feature>
<protein>
    <recommendedName>
        <fullName evidence="3">Saposin B-type domain-containing protein</fullName>
    </recommendedName>
</protein>
<name>A0A553NRH9_9TELE</name>
<dbReference type="EMBL" id="SRMA01026810">
    <property type="protein sequence ID" value="TRY68032.1"/>
    <property type="molecule type" value="Genomic_DNA"/>
</dbReference>
<gene>
    <name evidence="4" type="ORF">DNTS_003622</name>
</gene>
<comment type="caution">
    <text evidence="4">The sequence shown here is derived from an EMBL/GenBank/DDBJ whole genome shotgun (WGS) entry which is preliminary data.</text>
</comment>